<accession>A0A183HG02</accession>
<feature type="compositionally biased region" description="Polar residues" evidence="1">
    <location>
        <begin position="15"/>
        <end position="27"/>
    </location>
</feature>
<name>A0A183HG02_9BILA</name>
<reference evidence="4" key="1">
    <citation type="submission" date="2016-06" db="UniProtKB">
        <authorList>
            <consortium name="WormBaseParasite"/>
        </authorList>
    </citation>
    <scope>IDENTIFICATION</scope>
</reference>
<protein>
    <submittedName>
        <fullName evidence="4">CTNNB1_binding domain-containing protein</fullName>
    </submittedName>
</protein>
<feature type="compositionally biased region" description="Basic and acidic residues" evidence="1">
    <location>
        <begin position="28"/>
        <end position="53"/>
    </location>
</feature>
<dbReference type="STRING" id="387005.A0A183HG02"/>
<evidence type="ECO:0000313" key="2">
    <source>
        <dbReference type="EMBL" id="VDO46479.1"/>
    </source>
</evidence>
<dbReference type="EMBL" id="UZAJ01006079">
    <property type="protein sequence ID" value="VDO46479.1"/>
    <property type="molecule type" value="Genomic_DNA"/>
</dbReference>
<dbReference type="AlphaFoldDB" id="A0A183HG02"/>
<organism evidence="4">
    <name type="scientific">Onchocerca flexuosa</name>
    <dbReference type="NCBI Taxonomy" id="387005"/>
    <lineage>
        <taxon>Eukaryota</taxon>
        <taxon>Metazoa</taxon>
        <taxon>Ecdysozoa</taxon>
        <taxon>Nematoda</taxon>
        <taxon>Chromadorea</taxon>
        <taxon>Rhabditida</taxon>
        <taxon>Spirurina</taxon>
        <taxon>Spiruromorpha</taxon>
        <taxon>Filarioidea</taxon>
        <taxon>Onchocercidae</taxon>
        <taxon>Onchocerca</taxon>
    </lineage>
</organism>
<evidence type="ECO:0000256" key="1">
    <source>
        <dbReference type="SAM" id="MobiDB-lite"/>
    </source>
</evidence>
<evidence type="ECO:0000313" key="3">
    <source>
        <dbReference type="Proteomes" id="UP000267606"/>
    </source>
</evidence>
<sequence length="102" mass="11539">MESATNSWDVALLNSDRNSNEDGMSSDGSDKKTRIDGDQLHNDISEELEKGAEDPEITEGNTEQDQDKSDNTETPEYDEIVDLVRNSKVSQMQFILLCFNFF</sequence>
<dbReference type="Proteomes" id="UP000267606">
    <property type="component" value="Unassembled WGS sequence"/>
</dbReference>
<gene>
    <name evidence="2" type="ORF">OFLC_LOCUS6414</name>
</gene>
<keyword evidence="3" id="KW-1185">Reference proteome</keyword>
<evidence type="ECO:0000313" key="4">
    <source>
        <dbReference type="WBParaSite" id="OFLC_0000641301-mRNA-1"/>
    </source>
</evidence>
<reference evidence="2 3" key="2">
    <citation type="submission" date="2018-11" db="EMBL/GenBank/DDBJ databases">
        <authorList>
            <consortium name="Pathogen Informatics"/>
        </authorList>
    </citation>
    <scope>NUCLEOTIDE SEQUENCE [LARGE SCALE GENOMIC DNA]</scope>
</reference>
<feature type="region of interest" description="Disordered" evidence="1">
    <location>
        <begin position="1"/>
        <end position="77"/>
    </location>
</feature>
<proteinExistence type="predicted"/>
<dbReference type="WBParaSite" id="OFLC_0000641301-mRNA-1">
    <property type="protein sequence ID" value="OFLC_0000641301-mRNA-1"/>
    <property type="gene ID" value="OFLC_0000641301"/>
</dbReference>